<evidence type="ECO:0000313" key="3">
    <source>
        <dbReference type="Proteomes" id="UP000482800"/>
    </source>
</evidence>
<protein>
    <submittedName>
        <fullName evidence="2">Alpha/beta hydrolase</fullName>
    </submittedName>
</protein>
<evidence type="ECO:0000259" key="1">
    <source>
        <dbReference type="Pfam" id="PF12697"/>
    </source>
</evidence>
<reference evidence="2 3" key="1">
    <citation type="submission" date="2020-03" db="EMBL/GenBank/DDBJ databases">
        <title>Whole genome shotgun sequence of Phytohabitans houttuyneae NBRC 108639.</title>
        <authorList>
            <person name="Komaki H."/>
            <person name="Tamura T."/>
        </authorList>
    </citation>
    <scope>NUCLEOTIDE SEQUENCE [LARGE SCALE GENOMIC DNA]</scope>
    <source>
        <strain evidence="2 3">NBRC 108639</strain>
    </source>
</reference>
<dbReference type="InterPro" id="IPR052897">
    <property type="entry name" value="Sec-Metab_Biosynth_Hydrolase"/>
</dbReference>
<keyword evidence="3" id="KW-1185">Reference proteome</keyword>
<evidence type="ECO:0000313" key="2">
    <source>
        <dbReference type="EMBL" id="GFJ84632.1"/>
    </source>
</evidence>
<feature type="domain" description="AB hydrolase-1" evidence="1">
    <location>
        <begin position="5"/>
        <end position="218"/>
    </location>
</feature>
<keyword evidence="2" id="KW-0378">Hydrolase</keyword>
<reference evidence="2 3" key="2">
    <citation type="submission" date="2020-03" db="EMBL/GenBank/DDBJ databases">
        <authorList>
            <person name="Ichikawa N."/>
            <person name="Kimura A."/>
            <person name="Kitahashi Y."/>
            <person name="Uohara A."/>
        </authorList>
    </citation>
    <scope>NUCLEOTIDE SEQUENCE [LARGE SCALE GENOMIC DNA]</scope>
    <source>
        <strain evidence="2 3">NBRC 108639</strain>
    </source>
</reference>
<dbReference type="Gene3D" id="3.40.50.1820">
    <property type="entry name" value="alpha/beta hydrolase"/>
    <property type="match status" value="1"/>
</dbReference>
<dbReference type="AlphaFoldDB" id="A0A6V8KHE4"/>
<sequence>MATYVLIPGAGGTAFYWHRVEPMLRERGHDVIAVDLPAGDDAAGLEEYADAVVDAIGDRTGLVLVAQSMGGLSAPIVATRVPVDLLVLLNAMIPRPGESGGDWWGNTGQAEAAARMAAREGLPEAFDLETRFFHDVPAQVKAAVFARGEAPQSGTPFEKPWPLEAWPDVPTRFLQGRDDRFFPVEFQREQARDRLGIGIDEMPGGHLVALSRPAELVERLERYRSELAGPGGR</sequence>
<dbReference type="EMBL" id="BLPF01000003">
    <property type="protein sequence ID" value="GFJ84632.1"/>
    <property type="molecule type" value="Genomic_DNA"/>
</dbReference>
<dbReference type="InterPro" id="IPR000073">
    <property type="entry name" value="AB_hydrolase_1"/>
</dbReference>
<proteinExistence type="predicted"/>
<dbReference type="PANTHER" id="PTHR37017:SF11">
    <property type="entry name" value="ESTERASE_LIPASE_THIOESTERASE DOMAIN-CONTAINING PROTEIN"/>
    <property type="match status" value="1"/>
</dbReference>
<comment type="caution">
    <text evidence="2">The sequence shown here is derived from an EMBL/GenBank/DDBJ whole genome shotgun (WGS) entry which is preliminary data.</text>
</comment>
<organism evidence="2 3">
    <name type="scientific">Phytohabitans houttuyneae</name>
    <dbReference type="NCBI Taxonomy" id="1076126"/>
    <lineage>
        <taxon>Bacteria</taxon>
        <taxon>Bacillati</taxon>
        <taxon>Actinomycetota</taxon>
        <taxon>Actinomycetes</taxon>
        <taxon>Micromonosporales</taxon>
        <taxon>Micromonosporaceae</taxon>
    </lineage>
</organism>
<dbReference type="PANTHER" id="PTHR37017">
    <property type="entry name" value="AB HYDROLASE-1 DOMAIN-CONTAINING PROTEIN-RELATED"/>
    <property type="match status" value="1"/>
</dbReference>
<dbReference type="InterPro" id="IPR029058">
    <property type="entry name" value="AB_hydrolase_fold"/>
</dbReference>
<accession>A0A6V8KHE4</accession>
<dbReference type="Proteomes" id="UP000482800">
    <property type="component" value="Unassembled WGS sequence"/>
</dbReference>
<gene>
    <name evidence="2" type="ORF">Phou_088120</name>
</gene>
<dbReference type="Pfam" id="PF12697">
    <property type="entry name" value="Abhydrolase_6"/>
    <property type="match status" value="1"/>
</dbReference>
<dbReference type="GO" id="GO:0016787">
    <property type="term" value="F:hydrolase activity"/>
    <property type="evidence" value="ECO:0007669"/>
    <property type="project" value="UniProtKB-KW"/>
</dbReference>
<name>A0A6V8KHE4_9ACTN</name>
<dbReference type="RefSeq" id="WP_173068673.1">
    <property type="nucleotide sequence ID" value="NZ_BAABGO010000004.1"/>
</dbReference>
<dbReference type="SUPFAM" id="SSF53474">
    <property type="entry name" value="alpha/beta-Hydrolases"/>
    <property type="match status" value="1"/>
</dbReference>